<evidence type="ECO:0000259" key="2">
    <source>
        <dbReference type="PROSITE" id="PS50110"/>
    </source>
</evidence>
<dbReference type="InterPro" id="IPR052020">
    <property type="entry name" value="Cyclic_di-GMP/3'3'-cGAMP_PDE"/>
</dbReference>
<dbReference type="PROSITE" id="PS51831">
    <property type="entry name" value="HD"/>
    <property type="match status" value="1"/>
</dbReference>
<dbReference type="SMART" id="SM00448">
    <property type="entry name" value="REC"/>
    <property type="match status" value="1"/>
</dbReference>
<dbReference type="CDD" id="cd17569">
    <property type="entry name" value="REC_HupR-like"/>
    <property type="match status" value="1"/>
</dbReference>
<dbReference type="CDD" id="cd00077">
    <property type="entry name" value="HDc"/>
    <property type="match status" value="1"/>
</dbReference>
<dbReference type="AlphaFoldDB" id="A0A1J5QKQ3"/>
<dbReference type="SMART" id="SM00471">
    <property type="entry name" value="HDc"/>
    <property type="match status" value="1"/>
</dbReference>
<dbReference type="GO" id="GO:0000160">
    <property type="term" value="P:phosphorelay signal transduction system"/>
    <property type="evidence" value="ECO:0007669"/>
    <property type="project" value="InterPro"/>
</dbReference>
<dbReference type="SUPFAM" id="SSF52172">
    <property type="entry name" value="CheY-like"/>
    <property type="match status" value="1"/>
</dbReference>
<dbReference type="InterPro" id="IPR003607">
    <property type="entry name" value="HD/PDEase_dom"/>
</dbReference>
<evidence type="ECO:0000256" key="1">
    <source>
        <dbReference type="SAM" id="Coils"/>
    </source>
</evidence>
<gene>
    <name evidence="5" type="primary">hupR1_20</name>
    <name evidence="5" type="ORF">GALL_341080</name>
</gene>
<dbReference type="PROSITE" id="PS51832">
    <property type="entry name" value="HD_GYP"/>
    <property type="match status" value="1"/>
</dbReference>
<dbReference type="Pfam" id="PF00072">
    <property type="entry name" value="Response_reg"/>
    <property type="match status" value="1"/>
</dbReference>
<evidence type="ECO:0000259" key="3">
    <source>
        <dbReference type="PROSITE" id="PS51831"/>
    </source>
</evidence>
<comment type="caution">
    <text evidence="5">The sequence shown here is derived from an EMBL/GenBank/DDBJ whole genome shotgun (WGS) entry which is preliminary data.</text>
</comment>
<keyword evidence="1" id="KW-0175">Coiled coil</keyword>
<dbReference type="InterPro" id="IPR037522">
    <property type="entry name" value="HD_GYP_dom"/>
</dbReference>
<evidence type="ECO:0000259" key="4">
    <source>
        <dbReference type="PROSITE" id="PS51832"/>
    </source>
</evidence>
<organism evidence="5">
    <name type="scientific">mine drainage metagenome</name>
    <dbReference type="NCBI Taxonomy" id="410659"/>
    <lineage>
        <taxon>unclassified sequences</taxon>
        <taxon>metagenomes</taxon>
        <taxon>ecological metagenomes</taxon>
    </lineage>
</organism>
<dbReference type="InterPro" id="IPR006674">
    <property type="entry name" value="HD_domain"/>
</dbReference>
<evidence type="ECO:0000313" key="5">
    <source>
        <dbReference type="EMBL" id="OIQ84086.1"/>
    </source>
</evidence>
<dbReference type="PROSITE" id="PS50110">
    <property type="entry name" value="RESPONSE_REGULATORY"/>
    <property type="match status" value="1"/>
</dbReference>
<dbReference type="Gene3D" id="1.10.3210.10">
    <property type="entry name" value="Hypothetical protein af1432"/>
    <property type="match status" value="1"/>
</dbReference>
<protein>
    <submittedName>
        <fullName evidence="5">Hydrogenase transcriptional regulatory protein hupR1</fullName>
    </submittedName>
</protein>
<dbReference type="InterPro" id="IPR011006">
    <property type="entry name" value="CheY-like_superfamily"/>
</dbReference>
<dbReference type="Pfam" id="PF13487">
    <property type="entry name" value="HD_5"/>
    <property type="match status" value="1"/>
</dbReference>
<feature type="domain" description="HD-GYP" evidence="4">
    <location>
        <begin position="186"/>
        <end position="382"/>
    </location>
</feature>
<reference evidence="5" key="1">
    <citation type="submission" date="2016-10" db="EMBL/GenBank/DDBJ databases">
        <title>Sequence of Gallionella enrichment culture.</title>
        <authorList>
            <person name="Poehlein A."/>
            <person name="Muehling M."/>
            <person name="Daniel R."/>
        </authorList>
    </citation>
    <scope>NUCLEOTIDE SEQUENCE</scope>
</reference>
<dbReference type="PANTHER" id="PTHR45228">
    <property type="entry name" value="CYCLIC DI-GMP PHOSPHODIESTERASE TM_0186-RELATED"/>
    <property type="match status" value="1"/>
</dbReference>
<feature type="domain" description="HD" evidence="3">
    <location>
        <begin position="208"/>
        <end position="304"/>
    </location>
</feature>
<proteinExistence type="predicted"/>
<name>A0A1J5QKQ3_9ZZZZ</name>
<dbReference type="PANTHER" id="PTHR45228:SF8">
    <property type="entry name" value="TWO-COMPONENT RESPONSE REGULATOR-RELATED"/>
    <property type="match status" value="1"/>
</dbReference>
<dbReference type="EMBL" id="MLJW01000647">
    <property type="protein sequence ID" value="OIQ84086.1"/>
    <property type="molecule type" value="Genomic_DNA"/>
</dbReference>
<sequence length="446" mass="49500">MSEILNPGSKGVPVSSILCVDDEPSILSALRRLFRSKGMEVRLADSGRAGLEMLQAQGADLVISDMRMPEMDGVAFLEQVRQRWPGTMRLLLTGYADVSSIMGAINRGEIYRYIAKPWDDNDIILVVQGALQQRAMEQEQHRLQNLIEVQNEQLKVLNTGLEIKVAERTAELEQANHALQGANERLKSNFITSIKVFTGLIELRASQVAGHSRRVADLSRRIAMQLKLDNKQVQEVFVAGLLHEVGKVGFDDEMINTPVVMLNNRQLQEFRKHPLRTAALLMPLTELKSSADMIATQLERFDGAGYPNRLAGEQIPLGARILIEACDYDSLQIGALSQRKLSPDQAKESIVQGRGRRYDPQVVDAFVVCTEPVDALASGEKIPSEVSLKAMDLRVGMVLAHDLMTPNGLLMLTAGYVLDNAVIDKIIDFEKSMDLRLTVIVQRVPP</sequence>
<accession>A0A1J5QKQ3</accession>
<feature type="domain" description="Response regulatory" evidence="2">
    <location>
        <begin position="16"/>
        <end position="131"/>
    </location>
</feature>
<dbReference type="Gene3D" id="3.40.50.2300">
    <property type="match status" value="1"/>
</dbReference>
<dbReference type="SUPFAM" id="SSF109604">
    <property type="entry name" value="HD-domain/PDEase-like"/>
    <property type="match status" value="1"/>
</dbReference>
<dbReference type="InterPro" id="IPR001789">
    <property type="entry name" value="Sig_transdc_resp-reg_receiver"/>
</dbReference>
<feature type="coiled-coil region" evidence="1">
    <location>
        <begin position="133"/>
        <end position="189"/>
    </location>
</feature>